<dbReference type="InterPro" id="IPR023091">
    <property type="entry name" value="MetalPrtase_cat_dom_sf_prd"/>
</dbReference>
<comment type="subcellular location">
    <subcellularLocation>
        <location evidence="7">Cytoplasm</location>
    </subcellularLocation>
</comment>
<organism evidence="8 9">
    <name type="scientific">Sulfitobacter guttiformis</name>
    <dbReference type="NCBI Taxonomy" id="74349"/>
    <lineage>
        <taxon>Bacteria</taxon>
        <taxon>Pseudomonadati</taxon>
        <taxon>Pseudomonadota</taxon>
        <taxon>Alphaproteobacteria</taxon>
        <taxon>Rhodobacterales</taxon>
        <taxon>Roseobacteraceae</taxon>
        <taxon>Sulfitobacter</taxon>
    </lineage>
</organism>
<keyword evidence="7" id="KW-0690">Ribosome biogenesis</keyword>
<dbReference type="EC" id="3.1.-.-" evidence="7"/>
<proteinExistence type="inferred from homology"/>
<reference evidence="8 9" key="1">
    <citation type="submission" date="2018-09" db="EMBL/GenBank/DDBJ databases">
        <title>Genomic Encyclopedia of Archaeal and Bacterial Type Strains, Phase II (KMG-II): from individual species to whole genera.</title>
        <authorList>
            <person name="Goeker M."/>
        </authorList>
    </citation>
    <scope>NUCLEOTIDE SEQUENCE [LARGE SCALE GENOMIC DNA]</scope>
    <source>
        <strain evidence="8 9">DSM 11458</strain>
    </source>
</reference>
<feature type="binding site" evidence="7">
    <location>
        <position position="133"/>
    </location>
    <ligand>
        <name>Zn(2+)</name>
        <dbReference type="ChEBI" id="CHEBI:29105"/>
        <note>catalytic</note>
    </ligand>
</feature>
<dbReference type="Gene3D" id="3.40.390.30">
    <property type="entry name" value="Metalloproteases ('zincins'), catalytic domain"/>
    <property type="match status" value="1"/>
</dbReference>
<keyword evidence="7" id="KW-0963">Cytoplasm</keyword>
<dbReference type="RefSeq" id="WP_025063185.1">
    <property type="nucleotide sequence ID" value="NZ_RAQK01000001.1"/>
</dbReference>
<dbReference type="STRING" id="1443111.Z949_2781"/>
<dbReference type="EMBL" id="RAQK01000001">
    <property type="protein sequence ID" value="RKE96237.1"/>
    <property type="molecule type" value="Genomic_DNA"/>
</dbReference>
<dbReference type="AlphaFoldDB" id="A0A420DQ32"/>
<comment type="function">
    <text evidence="7">Single strand-specific metallo-endoribonuclease involved in late-stage 70S ribosome quality control and in maturation of the 3' terminus of the 16S rRNA.</text>
</comment>
<evidence type="ECO:0000313" key="8">
    <source>
        <dbReference type="EMBL" id="RKE96237.1"/>
    </source>
</evidence>
<dbReference type="InterPro" id="IPR002036">
    <property type="entry name" value="YbeY"/>
</dbReference>
<keyword evidence="2 7" id="KW-0540">Nuclease</keyword>
<dbReference type="OrthoDB" id="9807740at2"/>
<dbReference type="InterPro" id="IPR020549">
    <property type="entry name" value="YbeY_CS"/>
</dbReference>
<feature type="binding site" evidence="7">
    <location>
        <position position="139"/>
    </location>
    <ligand>
        <name>Zn(2+)</name>
        <dbReference type="ChEBI" id="CHEBI:29105"/>
        <note>catalytic</note>
    </ligand>
</feature>
<evidence type="ECO:0000313" key="9">
    <source>
        <dbReference type="Proteomes" id="UP000284407"/>
    </source>
</evidence>
<comment type="similarity">
    <text evidence="1 7">Belongs to the endoribonuclease YbeY family.</text>
</comment>
<dbReference type="GO" id="GO:0005737">
    <property type="term" value="C:cytoplasm"/>
    <property type="evidence" value="ECO:0007669"/>
    <property type="project" value="UniProtKB-SubCell"/>
</dbReference>
<evidence type="ECO:0000256" key="6">
    <source>
        <dbReference type="ARBA" id="ARBA00022833"/>
    </source>
</evidence>
<protein>
    <recommendedName>
        <fullName evidence="7">Endoribonuclease YbeY</fullName>
        <ecNumber evidence="7">3.1.-.-</ecNumber>
    </recommendedName>
</protein>
<dbReference type="Pfam" id="PF02130">
    <property type="entry name" value="YbeY"/>
    <property type="match status" value="1"/>
</dbReference>
<keyword evidence="4 7" id="KW-0255">Endonuclease</keyword>
<dbReference type="GO" id="GO:0008270">
    <property type="term" value="F:zinc ion binding"/>
    <property type="evidence" value="ECO:0007669"/>
    <property type="project" value="UniProtKB-UniRule"/>
</dbReference>
<evidence type="ECO:0000256" key="1">
    <source>
        <dbReference type="ARBA" id="ARBA00010875"/>
    </source>
</evidence>
<accession>A0A420DQ32</accession>
<sequence>MNTLDILVECGGWDEKLIVPLAQRAVVATLHHMQLEPDDCEVTVMACDDARIAVLNAEFRGKPVATNVLSWPAQRLAPPAEGGVPPLPEKGFDGMLELGDIALSFETCTREAMEASKPVADHLTHLIVHGTLHLLGYDHITDGDAALMERIEVEILGNLGLDDPYTADITITGAPN</sequence>
<dbReference type="GO" id="GO:0004521">
    <property type="term" value="F:RNA endonuclease activity"/>
    <property type="evidence" value="ECO:0007669"/>
    <property type="project" value="UniProtKB-UniRule"/>
</dbReference>
<evidence type="ECO:0000256" key="7">
    <source>
        <dbReference type="HAMAP-Rule" id="MF_00009"/>
    </source>
</evidence>
<evidence type="ECO:0000256" key="5">
    <source>
        <dbReference type="ARBA" id="ARBA00022801"/>
    </source>
</evidence>
<evidence type="ECO:0000256" key="3">
    <source>
        <dbReference type="ARBA" id="ARBA00022723"/>
    </source>
</evidence>
<feature type="binding site" evidence="7">
    <location>
        <position position="129"/>
    </location>
    <ligand>
        <name>Zn(2+)</name>
        <dbReference type="ChEBI" id="CHEBI:29105"/>
        <note>catalytic</note>
    </ligand>
</feature>
<dbReference type="GO" id="GO:0004222">
    <property type="term" value="F:metalloendopeptidase activity"/>
    <property type="evidence" value="ECO:0007669"/>
    <property type="project" value="InterPro"/>
</dbReference>
<comment type="cofactor">
    <cofactor evidence="7">
        <name>Zn(2+)</name>
        <dbReference type="ChEBI" id="CHEBI:29105"/>
    </cofactor>
    <text evidence="7">Binds 1 zinc ion.</text>
</comment>
<keyword evidence="6 7" id="KW-0862">Zinc</keyword>
<keyword evidence="3 7" id="KW-0479">Metal-binding</keyword>
<evidence type="ECO:0000256" key="2">
    <source>
        <dbReference type="ARBA" id="ARBA00022722"/>
    </source>
</evidence>
<dbReference type="NCBIfam" id="TIGR00043">
    <property type="entry name" value="rRNA maturation RNase YbeY"/>
    <property type="match status" value="1"/>
</dbReference>
<dbReference type="Proteomes" id="UP000284407">
    <property type="component" value="Unassembled WGS sequence"/>
</dbReference>
<keyword evidence="7" id="KW-0698">rRNA processing</keyword>
<dbReference type="SUPFAM" id="SSF55486">
    <property type="entry name" value="Metalloproteases ('zincins'), catalytic domain"/>
    <property type="match status" value="1"/>
</dbReference>
<dbReference type="PANTHER" id="PTHR46986">
    <property type="entry name" value="ENDORIBONUCLEASE YBEY, CHLOROPLASTIC"/>
    <property type="match status" value="1"/>
</dbReference>
<gene>
    <name evidence="7" type="primary">ybeY</name>
    <name evidence="8" type="ORF">C8N30_0794</name>
</gene>
<name>A0A420DQ32_9RHOB</name>
<dbReference type="GO" id="GO:0006364">
    <property type="term" value="P:rRNA processing"/>
    <property type="evidence" value="ECO:0007669"/>
    <property type="project" value="UniProtKB-UniRule"/>
</dbReference>
<comment type="caution">
    <text evidence="8">The sequence shown here is derived from an EMBL/GenBank/DDBJ whole genome shotgun (WGS) entry which is preliminary data.</text>
</comment>
<keyword evidence="5 7" id="KW-0378">Hydrolase</keyword>
<dbReference type="PROSITE" id="PS01306">
    <property type="entry name" value="UPF0054"/>
    <property type="match status" value="1"/>
</dbReference>
<dbReference type="HAMAP" id="MF_00009">
    <property type="entry name" value="Endoribonucl_YbeY"/>
    <property type="match status" value="1"/>
</dbReference>
<keyword evidence="9" id="KW-1185">Reference proteome</keyword>
<dbReference type="PANTHER" id="PTHR46986:SF1">
    <property type="entry name" value="ENDORIBONUCLEASE YBEY, CHLOROPLASTIC"/>
    <property type="match status" value="1"/>
</dbReference>
<evidence type="ECO:0000256" key="4">
    <source>
        <dbReference type="ARBA" id="ARBA00022759"/>
    </source>
</evidence>